<gene>
    <name evidence="3" type="ORF">E4Q08_10640</name>
</gene>
<dbReference type="EMBL" id="SPMX01000026">
    <property type="protein sequence ID" value="NMQ05693.1"/>
    <property type="molecule type" value="Genomic_DNA"/>
</dbReference>
<evidence type="ECO:0000313" key="4">
    <source>
        <dbReference type="Proteomes" id="UP000886469"/>
    </source>
</evidence>
<evidence type="ECO:0000256" key="1">
    <source>
        <dbReference type="SAM" id="Coils"/>
    </source>
</evidence>
<sequence>MADRLACARMRSMSKTMQAAIHSFLIVLVLWLGALALDRAAAQTGGRGAPPLLVTADVLQAKISEAEGNPELDAKGRAGLIALYHDALSNLKKIDAHTARTDTFAETMRTAPQETDLVRQRTAALKSADPPSARPDDAEPTGVQIARDLKREEADLAAVQALRADIERQLAYQENRLTAIRQDLATAQEQQRAIAAALQSAPAADGPEMLTEARRWSAETRYVALSTLIQALDQELLSLPMKWDLLGATRDEKTVKIDRIGQRVGTLKALNSAWRVEQARKAERAAERMLQTAAGLGPTLAAFAEQNLVLARDLNAVTRPLATLEKEQALAVQLGERIRANHRREQAATEISALSAGLGPLLLAHRQALPDLKVYERKARELAQRIAEVNVRRLRYLDEAARVANGPAAAAELAAGLPPEQTDSLHETLQALIGQRQALLSQQLETEAMYLERLRKLRAAEGEVLEATRSYDSFLEKHLKDVVVFVLDFPSGTAGGDDLCDLLVVDG</sequence>
<dbReference type="Pfam" id="PF12795">
    <property type="entry name" value="MscS_porin"/>
    <property type="match status" value="1"/>
</dbReference>
<reference evidence="3" key="1">
    <citation type="submission" date="2019-03" db="EMBL/GenBank/DDBJ databases">
        <title>Metabolic reconstructions from genomes of highly enriched 'Candidatus Accumulibacter' and 'Candidatus Competibacter' bioreactor populations.</title>
        <authorList>
            <person name="Annavajhala M.K."/>
            <person name="Welles L."/>
            <person name="Abbas B."/>
            <person name="Sorokin D."/>
            <person name="Park H."/>
            <person name="Van Loosdrecht M."/>
            <person name="Chandran K."/>
        </authorList>
    </citation>
    <scope>NUCLEOTIDE SEQUENCE</scope>
    <source>
        <strain evidence="3">SBR_L</strain>
    </source>
</reference>
<accession>A0ABX1T7T1</accession>
<feature type="coiled-coil region" evidence="1">
    <location>
        <begin position="149"/>
        <end position="190"/>
    </location>
</feature>
<evidence type="ECO:0000313" key="3">
    <source>
        <dbReference type="EMBL" id="NMQ05693.1"/>
    </source>
</evidence>
<name>A0ABX1T7T1_9PROT</name>
<keyword evidence="1" id="KW-0175">Coiled coil</keyword>
<keyword evidence="4" id="KW-1185">Reference proteome</keyword>
<dbReference type="InterPro" id="IPR024393">
    <property type="entry name" value="MscS_porin"/>
</dbReference>
<feature type="domain" description="Mechanosensitive ion channel MscS porin" evidence="2">
    <location>
        <begin position="63"/>
        <end position="300"/>
    </location>
</feature>
<evidence type="ECO:0000259" key="2">
    <source>
        <dbReference type="Pfam" id="PF12795"/>
    </source>
</evidence>
<dbReference type="Proteomes" id="UP000886469">
    <property type="component" value="Unassembled WGS sequence"/>
</dbReference>
<protein>
    <recommendedName>
        <fullName evidence="2">Mechanosensitive ion channel MscS porin domain-containing protein</fullName>
    </recommendedName>
</protein>
<organism evidence="3 4">
    <name type="scientific">Candidatus Accumulibacter contiguus</name>
    <dbReference type="NCBI Taxonomy" id="2954381"/>
    <lineage>
        <taxon>Bacteria</taxon>
        <taxon>Pseudomonadati</taxon>
        <taxon>Pseudomonadota</taxon>
        <taxon>Betaproteobacteria</taxon>
        <taxon>Candidatus Accumulibacter</taxon>
    </lineage>
</organism>
<proteinExistence type="predicted"/>
<comment type="caution">
    <text evidence="3">The sequence shown here is derived from an EMBL/GenBank/DDBJ whole genome shotgun (WGS) entry which is preliminary data.</text>
</comment>